<organism evidence="2 3">
    <name type="scientific">Adineta ricciae</name>
    <name type="common">Rotifer</name>
    <dbReference type="NCBI Taxonomy" id="249248"/>
    <lineage>
        <taxon>Eukaryota</taxon>
        <taxon>Metazoa</taxon>
        <taxon>Spiralia</taxon>
        <taxon>Gnathifera</taxon>
        <taxon>Rotifera</taxon>
        <taxon>Eurotatoria</taxon>
        <taxon>Bdelloidea</taxon>
        <taxon>Adinetida</taxon>
        <taxon>Adinetidae</taxon>
        <taxon>Adineta</taxon>
    </lineage>
</organism>
<evidence type="ECO:0000313" key="3">
    <source>
        <dbReference type="Proteomes" id="UP000663828"/>
    </source>
</evidence>
<feature type="region of interest" description="Disordered" evidence="1">
    <location>
        <begin position="44"/>
        <end position="63"/>
    </location>
</feature>
<dbReference type="Proteomes" id="UP000663828">
    <property type="component" value="Unassembled WGS sequence"/>
</dbReference>
<proteinExistence type="predicted"/>
<reference evidence="2" key="1">
    <citation type="submission" date="2021-02" db="EMBL/GenBank/DDBJ databases">
        <authorList>
            <person name="Nowell W R."/>
        </authorList>
    </citation>
    <scope>NUCLEOTIDE SEQUENCE</scope>
</reference>
<keyword evidence="3" id="KW-1185">Reference proteome</keyword>
<evidence type="ECO:0000256" key="1">
    <source>
        <dbReference type="SAM" id="MobiDB-lite"/>
    </source>
</evidence>
<evidence type="ECO:0000313" key="2">
    <source>
        <dbReference type="EMBL" id="CAF1580972.1"/>
    </source>
</evidence>
<dbReference type="InterPro" id="IPR027417">
    <property type="entry name" value="P-loop_NTPase"/>
</dbReference>
<name>A0A815Z931_ADIRI</name>
<accession>A0A815Z931</accession>
<dbReference type="SUPFAM" id="SSF52540">
    <property type="entry name" value="P-loop containing nucleoside triphosphate hydrolases"/>
    <property type="match status" value="1"/>
</dbReference>
<gene>
    <name evidence="2" type="ORF">XAT740_LOCUS45507</name>
</gene>
<comment type="caution">
    <text evidence="2">The sequence shown here is derived from an EMBL/GenBank/DDBJ whole genome shotgun (WGS) entry which is preliminary data.</text>
</comment>
<feature type="compositionally biased region" description="Polar residues" evidence="1">
    <location>
        <begin position="44"/>
        <end position="55"/>
    </location>
</feature>
<protein>
    <recommendedName>
        <fullName evidence="4">G domain-containing protein</fullName>
    </recommendedName>
</protein>
<sequence length="224" mass="25087">MTSQQFKCTICTKDIDCSVKPKVIENNICCSDCIKSPNSNNKIPLKPQNTAASSNKPHREEKPDVHSIIAEADNIFHDLRKDMNIVVCGPPRAGKSTLINDICGREVCRTGAGLASITYNYDKLLPRYITDLPREDNGVKFCANIGLTIAINSQRFKTDDGEKSVSGVNELINGVMESLVDEKLVEWLLVVLENKGFLDKHLKLGRIGRFTSRNFRRMKNKSFI</sequence>
<evidence type="ECO:0008006" key="4">
    <source>
        <dbReference type="Google" id="ProtNLM"/>
    </source>
</evidence>
<dbReference type="AlphaFoldDB" id="A0A815Z931"/>
<dbReference type="Gene3D" id="3.40.50.300">
    <property type="entry name" value="P-loop containing nucleotide triphosphate hydrolases"/>
    <property type="match status" value="1"/>
</dbReference>
<dbReference type="EMBL" id="CAJNOR010005954">
    <property type="protein sequence ID" value="CAF1580972.1"/>
    <property type="molecule type" value="Genomic_DNA"/>
</dbReference>